<dbReference type="Pfam" id="PF07690">
    <property type="entry name" value="MFS_1"/>
    <property type="match status" value="1"/>
</dbReference>
<evidence type="ECO:0000256" key="5">
    <source>
        <dbReference type="ARBA" id="ARBA00022692"/>
    </source>
</evidence>
<keyword evidence="6 8" id="KW-1133">Transmembrane helix</keyword>
<dbReference type="AlphaFoldDB" id="A0AAE3VFQ8"/>
<evidence type="ECO:0000256" key="8">
    <source>
        <dbReference type="SAM" id="Phobius"/>
    </source>
</evidence>
<reference evidence="10" key="1">
    <citation type="submission" date="2023-07" db="EMBL/GenBank/DDBJ databases">
        <title>Genomic Encyclopedia of Type Strains, Phase IV (KMG-IV): sequencing the most valuable type-strain genomes for metagenomic binning, comparative biology and taxonomic classification.</title>
        <authorList>
            <person name="Goeker M."/>
        </authorList>
    </citation>
    <scope>NUCLEOTIDE SEQUENCE</scope>
    <source>
        <strain evidence="10">DSM 24202</strain>
    </source>
</reference>
<feature type="transmembrane region" description="Helical" evidence="8">
    <location>
        <begin position="166"/>
        <end position="184"/>
    </location>
</feature>
<keyword evidence="5 8" id="KW-0812">Transmembrane</keyword>
<dbReference type="GO" id="GO:0005886">
    <property type="term" value="C:plasma membrane"/>
    <property type="evidence" value="ECO:0007669"/>
    <property type="project" value="UniProtKB-SubCell"/>
</dbReference>
<gene>
    <name evidence="10" type="ORF">J3R75_001683</name>
</gene>
<accession>A0AAE3VFQ8</accession>
<dbReference type="GO" id="GO:0022857">
    <property type="term" value="F:transmembrane transporter activity"/>
    <property type="evidence" value="ECO:0007669"/>
    <property type="project" value="InterPro"/>
</dbReference>
<dbReference type="Proteomes" id="UP001238163">
    <property type="component" value="Unassembled WGS sequence"/>
</dbReference>
<evidence type="ECO:0000256" key="2">
    <source>
        <dbReference type="ARBA" id="ARBA00008335"/>
    </source>
</evidence>
<feature type="transmembrane region" description="Helical" evidence="8">
    <location>
        <begin position="309"/>
        <end position="331"/>
    </location>
</feature>
<comment type="subcellular location">
    <subcellularLocation>
        <location evidence="1">Cell membrane</location>
        <topology evidence="1">Multi-pass membrane protein</topology>
    </subcellularLocation>
</comment>
<evidence type="ECO:0000256" key="4">
    <source>
        <dbReference type="ARBA" id="ARBA00022475"/>
    </source>
</evidence>
<dbReference type="PANTHER" id="PTHR43271:SF2">
    <property type="entry name" value="BLL2771 PROTEIN"/>
    <property type="match status" value="1"/>
</dbReference>
<evidence type="ECO:0000256" key="7">
    <source>
        <dbReference type="ARBA" id="ARBA00023136"/>
    </source>
</evidence>
<feature type="transmembrane region" description="Helical" evidence="8">
    <location>
        <begin position="100"/>
        <end position="120"/>
    </location>
</feature>
<dbReference type="RefSeq" id="WP_307261022.1">
    <property type="nucleotide sequence ID" value="NZ_JAUSVL010000001.1"/>
</dbReference>
<dbReference type="InterPro" id="IPR036259">
    <property type="entry name" value="MFS_trans_sf"/>
</dbReference>
<feature type="domain" description="Major facilitator superfamily (MFS) profile" evidence="9">
    <location>
        <begin position="10"/>
        <end position="412"/>
    </location>
</feature>
<dbReference type="SUPFAM" id="SSF103473">
    <property type="entry name" value="MFS general substrate transporter"/>
    <property type="match status" value="1"/>
</dbReference>
<feature type="transmembrane region" description="Helical" evidence="8">
    <location>
        <begin position="386"/>
        <end position="405"/>
    </location>
</feature>
<keyword evidence="3" id="KW-0813">Transport</keyword>
<keyword evidence="11" id="KW-1185">Reference proteome</keyword>
<comment type="similarity">
    <text evidence="2">Belongs to the major facilitator superfamily.</text>
</comment>
<proteinExistence type="inferred from homology"/>
<dbReference type="InterPro" id="IPR011701">
    <property type="entry name" value="MFS"/>
</dbReference>
<feature type="transmembrane region" description="Helical" evidence="8">
    <location>
        <begin position="213"/>
        <end position="230"/>
    </location>
</feature>
<feature type="transmembrane region" description="Helical" evidence="8">
    <location>
        <begin position="250"/>
        <end position="269"/>
    </location>
</feature>
<protein>
    <submittedName>
        <fullName evidence="10">MFS family permease</fullName>
    </submittedName>
</protein>
<evidence type="ECO:0000256" key="6">
    <source>
        <dbReference type="ARBA" id="ARBA00022989"/>
    </source>
</evidence>
<feature type="transmembrane region" description="Helical" evidence="8">
    <location>
        <begin position="343"/>
        <end position="366"/>
    </location>
</feature>
<evidence type="ECO:0000259" key="9">
    <source>
        <dbReference type="PROSITE" id="PS50850"/>
    </source>
</evidence>
<evidence type="ECO:0000256" key="1">
    <source>
        <dbReference type="ARBA" id="ARBA00004651"/>
    </source>
</evidence>
<name>A0AAE3VFQ8_9BACT</name>
<organism evidence="10 11">
    <name type="scientific">Oligosphaera ethanolica</name>
    <dbReference type="NCBI Taxonomy" id="760260"/>
    <lineage>
        <taxon>Bacteria</taxon>
        <taxon>Pseudomonadati</taxon>
        <taxon>Lentisphaerota</taxon>
        <taxon>Oligosphaeria</taxon>
        <taxon>Oligosphaerales</taxon>
        <taxon>Oligosphaeraceae</taxon>
        <taxon>Oligosphaera</taxon>
    </lineage>
</organism>
<dbReference type="EMBL" id="JAUSVL010000001">
    <property type="protein sequence ID" value="MDQ0289576.1"/>
    <property type="molecule type" value="Genomic_DNA"/>
</dbReference>
<keyword evidence="7 8" id="KW-0472">Membrane</keyword>
<dbReference type="Gene3D" id="1.20.1250.20">
    <property type="entry name" value="MFS general substrate transporter like domains"/>
    <property type="match status" value="2"/>
</dbReference>
<evidence type="ECO:0000313" key="10">
    <source>
        <dbReference type="EMBL" id="MDQ0289576.1"/>
    </source>
</evidence>
<feature type="transmembrane region" description="Helical" evidence="8">
    <location>
        <begin position="49"/>
        <end position="70"/>
    </location>
</feature>
<sequence>MHRYHLRVVLIILATGLYFLANIQRVAIPGAIFSILQQDLGASAPAITALGSSFMYIYACCQLIAGVLVGRYGGIRVMLVGALFFCLGSFIFPYSSSMPWLYFSRALAGLGASSLYLSLVKEIKHSSSDKNFSILLSFMVLSGFCGGIVANAPFVACVEMIGWRRLMLVIALLSMALYALFALCSRGVRKPPVRPESRFNLADFIGVFRGRHNLHVCTFSGVNFGMYYVIQTVIGKKFIEDYCGISSNHAALIFSLMAILSALSGLTFATLSRMLGNRRCLFLRIAGVMGIIDFSIIVLHLVMDWRSPYLVVFFCLLALTASTAAITVPLMHETNDPDKAGSAVSIMNFATFISVAILGNAVGYLMNLYAPLRDASGVLVYSRASYLAVFLALLALSFFSAYSSWRLQETMGKRRIVQ</sequence>
<feature type="transmembrane region" description="Helical" evidence="8">
    <location>
        <begin position="77"/>
        <end position="94"/>
    </location>
</feature>
<evidence type="ECO:0000313" key="11">
    <source>
        <dbReference type="Proteomes" id="UP001238163"/>
    </source>
</evidence>
<feature type="transmembrane region" description="Helical" evidence="8">
    <location>
        <begin position="132"/>
        <end position="154"/>
    </location>
</feature>
<evidence type="ECO:0000256" key="3">
    <source>
        <dbReference type="ARBA" id="ARBA00022448"/>
    </source>
</evidence>
<dbReference type="PROSITE" id="PS50850">
    <property type="entry name" value="MFS"/>
    <property type="match status" value="1"/>
</dbReference>
<comment type="caution">
    <text evidence="10">The sequence shown here is derived from an EMBL/GenBank/DDBJ whole genome shotgun (WGS) entry which is preliminary data.</text>
</comment>
<dbReference type="PANTHER" id="PTHR43271">
    <property type="entry name" value="BLL2771 PROTEIN"/>
    <property type="match status" value="1"/>
</dbReference>
<feature type="transmembrane region" description="Helical" evidence="8">
    <location>
        <begin position="281"/>
        <end position="303"/>
    </location>
</feature>
<dbReference type="InterPro" id="IPR020846">
    <property type="entry name" value="MFS_dom"/>
</dbReference>
<keyword evidence="4" id="KW-1003">Cell membrane</keyword>